<evidence type="ECO:0000256" key="1">
    <source>
        <dbReference type="SAM" id="SignalP"/>
    </source>
</evidence>
<evidence type="ECO:0000313" key="2">
    <source>
        <dbReference type="EMBL" id="KAJ8714431.1"/>
    </source>
</evidence>
<protein>
    <recommendedName>
        <fullName evidence="4">MBF2</fullName>
    </recommendedName>
</protein>
<evidence type="ECO:0008006" key="4">
    <source>
        <dbReference type="Google" id="ProtNLM"/>
    </source>
</evidence>
<organism evidence="2 3">
    <name type="scientific">Mythimna separata</name>
    <name type="common">Oriental armyworm</name>
    <name type="synonym">Pseudaletia separata</name>
    <dbReference type="NCBI Taxonomy" id="271217"/>
    <lineage>
        <taxon>Eukaryota</taxon>
        <taxon>Metazoa</taxon>
        <taxon>Ecdysozoa</taxon>
        <taxon>Arthropoda</taxon>
        <taxon>Hexapoda</taxon>
        <taxon>Insecta</taxon>
        <taxon>Pterygota</taxon>
        <taxon>Neoptera</taxon>
        <taxon>Endopterygota</taxon>
        <taxon>Lepidoptera</taxon>
        <taxon>Glossata</taxon>
        <taxon>Ditrysia</taxon>
        <taxon>Noctuoidea</taxon>
        <taxon>Noctuidae</taxon>
        <taxon>Noctuinae</taxon>
        <taxon>Hadenini</taxon>
        <taxon>Mythimna</taxon>
    </lineage>
</organism>
<accession>A0AAD7YH32</accession>
<comment type="caution">
    <text evidence="2">The sequence shown here is derived from an EMBL/GenBank/DDBJ whole genome shotgun (WGS) entry which is preliminary data.</text>
</comment>
<feature type="signal peptide" evidence="1">
    <location>
        <begin position="1"/>
        <end position="18"/>
    </location>
</feature>
<keyword evidence="3" id="KW-1185">Reference proteome</keyword>
<sequence length="112" mass="12851">MKAYSLVLLLVSVFFVNCDHTFMGTSVMRPLLYHGEAKFPSRVFQKRIEFFNYTVPAVPGYTRTIQGILAYDKTHSGASVNVTRGGLGYNFVNLRMKSDRAKELDYEFYIYA</sequence>
<gene>
    <name evidence="2" type="ORF">PYW07_002656</name>
</gene>
<dbReference type="InterPro" id="IPR031734">
    <property type="entry name" value="MBF2"/>
</dbReference>
<proteinExistence type="predicted"/>
<keyword evidence="1" id="KW-0732">Signal</keyword>
<dbReference type="Proteomes" id="UP001231518">
    <property type="component" value="Chromosome 13"/>
</dbReference>
<dbReference type="AlphaFoldDB" id="A0AAD7YH32"/>
<dbReference type="Pfam" id="PF15868">
    <property type="entry name" value="MBF2"/>
    <property type="match status" value="1"/>
</dbReference>
<feature type="chain" id="PRO_5042255392" description="MBF2" evidence="1">
    <location>
        <begin position="19"/>
        <end position="112"/>
    </location>
</feature>
<evidence type="ECO:0000313" key="3">
    <source>
        <dbReference type="Proteomes" id="UP001231518"/>
    </source>
</evidence>
<name>A0AAD7YH32_MYTSE</name>
<dbReference type="EMBL" id="JARGEI010000019">
    <property type="protein sequence ID" value="KAJ8714431.1"/>
    <property type="molecule type" value="Genomic_DNA"/>
</dbReference>
<reference evidence="2" key="1">
    <citation type="submission" date="2023-03" db="EMBL/GenBank/DDBJ databases">
        <title>Chromosome-level genomes of two armyworms, Mythimna separata and Mythimna loreyi, provide insights into the biosynthesis and reception of sex pheromones.</title>
        <authorList>
            <person name="Zhao H."/>
        </authorList>
    </citation>
    <scope>NUCLEOTIDE SEQUENCE</scope>
    <source>
        <strain evidence="2">BeijingLab</strain>
        <tissue evidence="2">Pupa</tissue>
    </source>
</reference>